<keyword evidence="1" id="KW-0812">Transmembrane</keyword>
<organism evidence="2 3">
    <name type="scientific">Neptuniibacter pectenicola</name>
    <dbReference type="NCBI Taxonomy" id="1806669"/>
    <lineage>
        <taxon>Bacteria</taxon>
        <taxon>Pseudomonadati</taxon>
        <taxon>Pseudomonadota</taxon>
        <taxon>Gammaproteobacteria</taxon>
        <taxon>Oceanospirillales</taxon>
        <taxon>Oceanospirillaceae</taxon>
        <taxon>Neptuniibacter</taxon>
    </lineage>
</organism>
<comment type="caution">
    <text evidence="2">The sequence shown here is derived from an EMBL/GenBank/DDBJ whole genome shotgun (WGS) entry which is preliminary data.</text>
</comment>
<dbReference type="SMART" id="SM00028">
    <property type="entry name" value="TPR"/>
    <property type="match status" value="2"/>
</dbReference>
<keyword evidence="3" id="KW-1185">Reference proteome</keyword>
<proteinExistence type="predicted"/>
<dbReference type="RefSeq" id="WP_339890365.1">
    <property type="nucleotide sequence ID" value="NZ_CAXBCE010000004.1"/>
</dbReference>
<keyword evidence="1" id="KW-1133">Transmembrane helix</keyword>
<keyword evidence="1" id="KW-0472">Membrane</keyword>
<evidence type="ECO:0000313" key="3">
    <source>
        <dbReference type="Proteomes" id="UP001449225"/>
    </source>
</evidence>
<evidence type="ECO:0000313" key="2">
    <source>
        <dbReference type="EMBL" id="MEM5537603.1"/>
    </source>
</evidence>
<dbReference type="EMBL" id="JBBMRA010000016">
    <property type="protein sequence ID" value="MEM5537603.1"/>
    <property type="molecule type" value="Genomic_DNA"/>
</dbReference>
<evidence type="ECO:0000256" key="1">
    <source>
        <dbReference type="SAM" id="Phobius"/>
    </source>
</evidence>
<protein>
    <recommendedName>
        <fullName evidence="4">Tetratricopeptide repeat-containing protein</fullName>
    </recommendedName>
</protein>
<accession>A0ABU9TVS8</accession>
<evidence type="ECO:0008006" key="4">
    <source>
        <dbReference type="Google" id="ProtNLM"/>
    </source>
</evidence>
<dbReference type="InterPro" id="IPR011990">
    <property type="entry name" value="TPR-like_helical_dom_sf"/>
</dbReference>
<feature type="transmembrane region" description="Helical" evidence="1">
    <location>
        <begin position="74"/>
        <end position="94"/>
    </location>
</feature>
<dbReference type="Proteomes" id="UP001449225">
    <property type="component" value="Unassembled WGS sequence"/>
</dbReference>
<dbReference type="InterPro" id="IPR019734">
    <property type="entry name" value="TPR_rpt"/>
</dbReference>
<name>A0ABU9TVS8_9GAMM</name>
<dbReference type="SUPFAM" id="SSF48452">
    <property type="entry name" value="TPR-like"/>
    <property type="match status" value="1"/>
</dbReference>
<reference evidence="2 3" key="1">
    <citation type="submission" date="2024-03" db="EMBL/GenBank/DDBJ databases">
        <title>Community enrichment and isolation of bacterial strains for fucoidan degradation.</title>
        <authorList>
            <person name="Sichert A."/>
        </authorList>
    </citation>
    <scope>NUCLEOTIDE SEQUENCE [LARGE SCALE GENOMIC DNA]</scope>
    <source>
        <strain evidence="2 3">AS76</strain>
    </source>
</reference>
<gene>
    <name evidence="2" type="ORF">WNY58_14530</name>
</gene>
<sequence>MQAETAPDTSAEEKVSALEKPLYNPFIERYIIDELKQLRIEQQNLRVEYTKEITDRQLHVAEIAATYATDTVTYFFYLIAATSSALLLVGWTSLRDIRSNIQGHAETKISQLIIDYESRLNELERGLISKSAVIKKNQQEIETTNEVQAFWLKAGQESSWEQKIKLYDQILELRPDSAEALTYKADAALELDNPQWAIALCNKALEIEADNGHAFFQLACAFSDLQADHIAYEYLLRAIDVSEEYRRQAKEEERFEKNPEIMQLVMQLKASTSTTE</sequence>
<dbReference type="Gene3D" id="1.25.40.10">
    <property type="entry name" value="Tetratricopeptide repeat domain"/>
    <property type="match status" value="1"/>
</dbReference>